<dbReference type="SMART" id="SM01005">
    <property type="entry name" value="Ala_racemase_C"/>
    <property type="match status" value="1"/>
</dbReference>
<feature type="modified residue" description="N6-(pyridoxal phosphate)lysine" evidence="4">
    <location>
        <position position="40"/>
    </location>
</feature>
<dbReference type="Pfam" id="PF00842">
    <property type="entry name" value="Ala_racemase_C"/>
    <property type="match status" value="1"/>
</dbReference>
<sequence length="425" mass="47664">MISEVRRTVYIHINLDQLTHNINVLRSMLQPKTGIIGVVKAGAYGHGSVIISHHLKRIGVERLAVGIVDEGIHLRKHHVKGPIHVFGNIQSWEMHDCLRYNLIPNVSDETAILGMVDALNNLKTSKGDVDGNIDYESEVPQGSVNIKIDTGLFRNGCYPDDFPKLMQLSEDYEIHVDAVLTHFVDSWEDKELTKLQLERFLEITKHLKSLGIKRHIANSNAISRGFGTDLDLVRPGSSMYGLPPDNSDEIKAFGISPIARMVAYPTLIKRVPKDTNIGYSSSYKTDKEENIAVFSFGYADGYCRNLTNKGFVIREKTGERCPVVGRVCMDAITVRVPEDTTLSEQFTIISADYDPHTSLTGIAHTVGGSVFELATHLSTRIPRLYTTREDHWNTSVTARSPNTYIKSWQANPKFTVYHTSQYPLK</sequence>
<evidence type="ECO:0000256" key="1">
    <source>
        <dbReference type="ARBA" id="ARBA00001933"/>
    </source>
</evidence>
<dbReference type="Pfam" id="PF01168">
    <property type="entry name" value="Ala_racemase_N"/>
    <property type="match status" value="1"/>
</dbReference>
<dbReference type="GO" id="GO:0008784">
    <property type="term" value="F:alanine racemase activity"/>
    <property type="evidence" value="ECO:0007669"/>
    <property type="project" value="InterPro"/>
</dbReference>
<dbReference type="InterPro" id="IPR000821">
    <property type="entry name" value="Ala_racemase"/>
</dbReference>
<feature type="binding site" evidence="5">
    <location>
        <position position="329"/>
    </location>
    <ligand>
        <name>substrate</name>
    </ligand>
</feature>
<evidence type="ECO:0000256" key="3">
    <source>
        <dbReference type="ARBA" id="ARBA00023235"/>
    </source>
</evidence>
<dbReference type="CDD" id="cd00430">
    <property type="entry name" value="PLPDE_III_AR"/>
    <property type="match status" value="1"/>
</dbReference>
<dbReference type="GO" id="GO:0005829">
    <property type="term" value="C:cytosol"/>
    <property type="evidence" value="ECO:0007669"/>
    <property type="project" value="TreeGrafter"/>
</dbReference>
<proteinExistence type="predicted"/>
<comment type="cofactor">
    <cofactor evidence="1 4">
        <name>pyridoxal 5'-phosphate</name>
        <dbReference type="ChEBI" id="CHEBI:597326"/>
    </cofactor>
</comment>
<dbReference type="AlphaFoldDB" id="A0AAD9K3L4"/>
<organism evidence="7 8">
    <name type="scientific">Paralvinella palmiformis</name>
    <dbReference type="NCBI Taxonomy" id="53620"/>
    <lineage>
        <taxon>Eukaryota</taxon>
        <taxon>Metazoa</taxon>
        <taxon>Spiralia</taxon>
        <taxon>Lophotrochozoa</taxon>
        <taxon>Annelida</taxon>
        <taxon>Polychaeta</taxon>
        <taxon>Sedentaria</taxon>
        <taxon>Canalipalpata</taxon>
        <taxon>Terebellida</taxon>
        <taxon>Terebelliformia</taxon>
        <taxon>Alvinellidae</taxon>
        <taxon>Paralvinella</taxon>
    </lineage>
</organism>
<dbReference type="Gene3D" id="3.20.20.10">
    <property type="entry name" value="Alanine racemase"/>
    <property type="match status" value="1"/>
</dbReference>
<dbReference type="SUPFAM" id="SSF50621">
    <property type="entry name" value="Alanine racemase C-terminal domain-like"/>
    <property type="match status" value="1"/>
</dbReference>
<dbReference type="InterPro" id="IPR001608">
    <property type="entry name" value="Ala_racemase_N"/>
</dbReference>
<evidence type="ECO:0000256" key="5">
    <source>
        <dbReference type="PIRSR" id="PIRSR600821-52"/>
    </source>
</evidence>
<keyword evidence="3" id="KW-0413">Isomerase</keyword>
<evidence type="ECO:0000259" key="6">
    <source>
        <dbReference type="SMART" id="SM01005"/>
    </source>
</evidence>
<dbReference type="Proteomes" id="UP001208570">
    <property type="component" value="Unassembled WGS sequence"/>
</dbReference>
<dbReference type="Gene3D" id="2.40.37.10">
    <property type="entry name" value="Lyase, Ornithine Decarboxylase, Chain A, domain 1"/>
    <property type="match status" value="1"/>
</dbReference>
<keyword evidence="2 4" id="KW-0663">Pyridoxal phosphate</keyword>
<feature type="domain" description="Alanine racemase C-terminal" evidence="6">
    <location>
        <begin position="258"/>
        <end position="386"/>
    </location>
</feature>
<reference evidence="7" key="1">
    <citation type="journal article" date="2023" name="Mol. Biol. Evol.">
        <title>Third-Generation Sequencing Reveals the Adaptive Role of the Epigenome in Three Deep-Sea Polychaetes.</title>
        <authorList>
            <person name="Perez M."/>
            <person name="Aroh O."/>
            <person name="Sun Y."/>
            <person name="Lan Y."/>
            <person name="Juniper S.K."/>
            <person name="Young C.R."/>
            <person name="Angers B."/>
            <person name="Qian P.Y."/>
        </authorList>
    </citation>
    <scope>NUCLEOTIDE SEQUENCE</scope>
    <source>
        <strain evidence="7">P08H-3</strain>
    </source>
</reference>
<dbReference type="PANTHER" id="PTHR30511">
    <property type="entry name" value="ALANINE RACEMASE"/>
    <property type="match status" value="1"/>
</dbReference>
<keyword evidence="8" id="KW-1185">Reference proteome</keyword>
<dbReference type="GO" id="GO:0030170">
    <property type="term" value="F:pyridoxal phosphate binding"/>
    <property type="evidence" value="ECO:0007669"/>
    <property type="project" value="TreeGrafter"/>
</dbReference>
<dbReference type="PANTHER" id="PTHR30511:SF0">
    <property type="entry name" value="ALANINE RACEMASE, CATABOLIC-RELATED"/>
    <property type="match status" value="1"/>
</dbReference>
<dbReference type="SUPFAM" id="SSF51419">
    <property type="entry name" value="PLP-binding barrel"/>
    <property type="match status" value="1"/>
</dbReference>
<dbReference type="PRINTS" id="PR00992">
    <property type="entry name" value="ALARACEMASE"/>
</dbReference>
<evidence type="ECO:0000256" key="4">
    <source>
        <dbReference type="PIRSR" id="PIRSR600821-50"/>
    </source>
</evidence>
<gene>
    <name evidence="7" type="ORF">LSH36_79g03025</name>
</gene>
<accession>A0AAD9K3L4</accession>
<dbReference type="NCBIfam" id="TIGR00492">
    <property type="entry name" value="alr"/>
    <property type="match status" value="1"/>
</dbReference>
<comment type="caution">
    <text evidence="7">The sequence shown here is derived from an EMBL/GenBank/DDBJ whole genome shotgun (WGS) entry which is preliminary data.</text>
</comment>
<dbReference type="InterPro" id="IPR011079">
    <property type="entry name" value="Ala_racemase_C"/>
</dbReference>
<evidence type="ECO:0000313" key="8">
    <source>
        <dbReference type="Proteomes" id="UP001208570"/>
    </source>
</evidence>
<evidence type="ECO:0000313" key="7">
    <source>
        <dbReference type="EMBL" id="KAK2163438.1"/>
    </source>
</evidence>
<feature type="binding site" evidence="5">
    <location>
        <position position="154"/>
    </location>
    <ligand>
        <name>substrate</name>
    </ligand>
</feature>
<name>A0AAD9K3L4_9ANNE</name>
<dbReference type="InterPro" id="IPR009006">
    <property type="entry name" value="Ala_racemase/Decarboxylase_C"/>
</dbReference>
<evidence type="ECO:0000256" key="2">
    <source>
        <dbReference type="ARBA" id="ARBA00022898"/>
    </source>
</evidence>
<dbReference type="InterPro" id="IPR029066">
    <property type="entry name" value="PLP-binding_barrel"/>
</dbReference>
<protein>
    <recommendedName>
        <fullName evidence="6">Alanine racemase C-terminal domain-containing protein</fullName>
    </recommendedName>
</protein>
<dbReference type="EMBL" id="JAODUP010000079">
    <property type="protein sequence ID" value="KAK2163438.1"/>
    <property type="molecule type" value="Genomic_DNA"/>
</dbReference>
<dbReference type="GO" id="GO:0006522">
    <property type="term" value="P:alanine metabolic process"/>
    <property type="evidence" value="ECO:0007669"/>
    <property type="project" value="InterPro"/>
</dbReference>